<name>A0A7Z9AUP9_ENTHR</name>
<dbReference type="SUPFAM" id="SSF55846">
    <property type="entry name" value="N-acetylmuramoyl-L-alanine amidase-like"/>
    <property type="match status" value="1"/>
</dbReference>
<dbReference type="RefSeq" id="WP_010737826.1">
    <property type="nucleotide sequence ID" value="NZ_CABEEP010000001.1"/>
</dbReference>
<organism evidence="1 2">
    <name type="scientific">Enterococcus hirae</name>
    <dbReference type="NCBI Taxonomy" id="1354"/>
    <lineage>
        <taxon>Bacteria</taxon>
        <taxon>Bacillati</taxon>
        <taxon>Bacillota</taxon>
        <taxon>Bacilli</taxon>
        <taxon>Lactobacillales</taxon>
        <taxon>Enterococcaceae</taxon>
        <taxon>Enterococcus</taxon>
    </lineage>
</organism>
<protein>
    <submittedName>
        <fullName evidence="1">N-acetylmuramoyl-L-alanine amidase</fullName>
        <ecNumber evidence="1">3.5.1.28</ecNumber>
    </submittedName>
</protein>
<evidence type="ECO:0000313" key="1">
    <source>
        <dbReference type="EMBL" id="VTQ65661.1"/>
    </source>
</evidence>
<comment type="caution">
    <text evidence="1">The sequence shown here is derived from an EMBL/GenBank/DDBJ whole genome shotgun (WGS) entry which is preliminary data.</text>
</comment>
<proteinExistence type="predicted"/>
<dbReference type="Proteomes" id="UP000352698">
    <property type="component" value="Unassembled WGS sequence"/>
</dbReference>
<dbReference type="InterPro" id="IPR002502">
    <property type="entry name" value="Amidase_domain"/>
</dbReference>
<dbReference type="EC" id="3.5.1.28" evidence="1"/>
<dbReference type="Gene3D" id="3.40.80.10">
    <property type="entry name" value="Peptidoglycan recognition protein-like"/>
    <property type="match status" value="1"/>
</dbReference>
<dbReference type="GO" id="GO:0008745">
    <property type="term" value="F:N-acetylmuramoyl-L-alanine amidase activity"/>
    <property type="evidence" value="ECO:0007669"/>
    <property type="project" value="UniProtKB-EC"/>
</dbReference>
<reference evidence="1 2" key="1">
    <citation type="submission" date="2019-05" db="EMBL/GenBank/DDBJ databases">
        <authorList>
            <consortium name="Pathogen Informatics"/>
        </authorList>
    </citation>
    <scope>NUCLEOTIDE SEQUENCE [LARGE SCALE GENOMIC DNA]</scope>
    <source>
        <strain evidence="1 2">NCTC12204</strain>
    </source>
</reference>
<dbReference type="GO" id="GO:0009253">
    <property type="term" value="P:peptidoglycan catabolic process"/>
    <property type="evidence" value="ECO:0007669"/>
    <property type="project" value="InterPro"/>
</dbReference>
<dbReference type="SMART" id="SM00644">
    <property type="entry name" value="Ami_2"/>
    <property type="match status" value="1"/>
</dbReference>
<gene>
    <name evidence="1" type="primary">lytA_2</name>
    <name evidence="1" type="ORF">NCTC12204_01765</name>
</gene>
<dbReference type="AlphaFoldDB" id="A0A7Z9AUP9"/>
<dbReference type="CDD" id="cd06583">
    <property type="entry name" value="PGRP"/>
    <property type="match status" value="1"/>
</dbReference>
<dbReference type="Pfam" id="PF01510">
    <property type="entry name" value="Amidase_2"/>
    <property type="match status" value="1"/>
</dbReference>
<accession>A0A7Z9AUP9</accession>
<dbReference type="EMBL" id="CABEEP010000001">
    <property type="protein sequence ID" value="VTQ65661.1"/>
    <property type="molecule type" value="Genomic_DNA"/>
</dbReference>
<dbReference type="InterPro" id="IPR036505">
    <property type="entry name" value="Amidase/PGRP_sf"/>
</dbReference>
<sequence length="326" mass="35969">MSYTINKEFMLAANEGDSRKAQNWYIIAHETANPRATGRNEASYMKNNWRNAYTTHVVGDGIVYLIGEPGYVSWGALDANCYAPAQIELQHTTDKALFEKNYRVYVELIRDLCNQFGIPKTLDAGGKGIKGVKSHQWVTQNYGGDHTDPYGYLASMGISKEQFARDIANGFGSSCKTVTAQSKPVAKPQTPSDHDKAVAASKAVHQGNAWAKLDKFNEVSKGKVRIAGWLVPDKPDGPIGKCAYILIMKHGTNKEITRVASQGIKRPDVKKTYGYKGGDALGMDVTVDLSWVKKGTKIDIIFRRCNQANGEGAVNDVRIRDIYLTL</sequence>
<evidence type="ECO:0000313" key="2">
    <source>
        <dbReference type="Proteomes" id="UP000352698"/>
    </source>
</evidence>
<keyword evidence="1" id="KW-0378">Hydrolase</keyword>